<dbReference type="InterPro" id="IPR012820">
    <property type="entry name" value="Sucrose_synthase_pln/cyn"/>
</dbReference>
<name>A0A835LL03_9MAGN</name>
<evidence type="ECO:0000313" key="6">
    <source>
        <dbReference type="EMBL" id="KAF9596377.1"/>
    </source>
</evidence>
<evidence type="ECO:0000256" key="3">
    <source>
        <dbReference type="ARBA" id="ARBA00022676"/>
    </source>
</evidence>
<evidence type="ECO:0000256" key="2">
    <source>
        <dbReference type="ARBA" id="ARBA00012540"/>
    </source>
</evidence>
<dbReference type="GO" id="GO:0005985">
    <property type="term" value="P:sucrose metabolic process"/>
    <property type="evidence" value="ECO:0007669"/>
    <property type="project" value="InterPro"/>
</dbReference>
<evidence type="ECO:0000313" key="7">
    <source>
        <dbReference type="Proteomes" id="UP000631114"/>
    </source>
</evidence>
<gene>
    <name evidence="6" type="ORF">IFM89_009725</name>
</gene>
<dbReference type="EMBL" id="JADFTS010000007">
    <property type="protein sequence ID" value="KAF9596377.1"/>
    <property type="molecule type" value="Genomic_DNA"/>
</dbReference>
<proteinExistence type="inferred from homology"/>
<dbReference type="PANTHER" id="PTHR45839:SF7">
    <property type="entry name" value="SUCROSE SYNTHASE 1"/>
    <property type="match status" value="1"/>
</dbReference>
<dbReference type="AlphaFoldDB" id="A0A835LL03"/>
<dbReference type="EC" id="2.4.1.13" evidence="2"/>
<comment type="catalytic activity">
    <reaction evidence="5">
        <text>an NDP-alpha-D-glucose + D-fructose = a ribonucleoside 5'-diphosphate + sucrose + H(+)</text>
        <dbReference type="Rhea" id="RHEA:16241"/>
        <dbReference type="ChEBI" id="CHEBI:15378"/>
        <dbReference type="ChEBI" id="CHEBI:17992"/>
        <dbReference type="ChEBI" id="CHEBI:37721"/>
        <dbReference type="ChEBI" id="CHEBI:57930"/>
        <dbReference type="ChEBI" id="CHEBI:76533"/>
        <dbReference type="EC" id="2.4.1.13"/>
    </reaction>
</comment>
<evidence type="ECO:0000256" key="4">
    <source>
        <dbReference type="ARBA" id="ARBA00022679"/>
    </source>
</evidence>
<sequence>MEHNASNESVREELRTLHPDDSQIVVLKHKVWHVNDLIQISRSIGDAHLKKAEFNREPLISQGGLKRILEKFTWQIYSERLMTLAGVYGFWKYVSNLERHETRHYLEMFYALKASRPNQFPWLLMSRQNLDLTWSSKAYCFLR</sequence>
<accession>A0A835LL03</accession>
<dbReference type="GO" id="GO:0016157">
    <property type="term" value="F:sucrose synthase activity"/>
    <property type="evidence" value="ECO:0007669"/>
    <property type="project" value="UniProtKB-EC"/>
</dbReference>
<dbReference type="Proteomes" id="UP000631114">
    <property type="component" value="Unassembled WGS sequence"/>
</dbReference>
<keyword evidence="3" id="KW-0328">Glycosyltransferase</keyword>
<evidence type="ECO:0000256" key="5">
    <source>
        <dbReference type="ARBA" id="ARBA00049030"/>
    </source>
</evidence>
<dbReference type="Gene3D" id="3.40.50.2000">
    <property type="entry name" value="Glycogen Phosphorylase B"/>
    <property type="match status" value="1"/>
</dbReference>
<comment type="caution">
    <text evidence="6">The sequence shown here is derived from an EMBL/GenBank/DDBJ whole genome shotgun (WGS) entry which is preliminary data.</text>
</comment>
<comment type="similarity">
    <text evidence="1">Belongs to the glycosyltransferase 1 family. Plant sucrose synthase subfamily.</text>
</comment>
<reference evidence="6 7" key="1">
    <citation type="submission" date="2020-10" db="EMBL/GenBank/DDBJ databases">
        <title>The Coptis chinensis genome and diversification of protoberbering-type alkaloids.</title>
        <authorList>
            <person name="Wang B."/>
            <person name="Shu S."/>
            <person name="Song C."/>
            <person name="Liu Y."/>
        </authorList>
    </citation>
    <scope>NUCLEOTIDE SEQUENCE [LARGE SCALE GENOMIC DNA]</scope>
    <source>
        <strain evidence="6">HL-2020</strain>
        <tissue evidence="6">Leaf</tissue>
    </source>
</reference>
<dbReference type="PANTHER" id="PTHR45839">
    <property type="match status" value="1"/>
</dbReference>
<keyword evidence="4" id="KW-0808">Transferase</keyword>
<dbReference type="OrthoDB" id="448893at2759"/>
<organism evidence="6 7">
    <name type="scientific">Coptis chinensis</name>
    <dbReference type="NCBI Taxonomy" id="261450"/>
    <lineage>
        <taxon>Eukaryota</taxon>
        <taxon>Viridiplantae</taxon>
        <taxon>Streptophyta</taxon>
        <taxon>Embryophyta</taxon>
        <taxon>Tracheophyta</taxon>
        <taxon>Spermatophyta</taxon>
        <taxon>Magnoliopsida</taxon>
        <taxon>Ranunculales</taxon>
        <taxon>Ranunculaceae</taxon>
        <taxon>Coptidoideae</taxon>
        <taxon>Coptis</taxon>
    </lineage>
</organism>
<evidence type="ECO:0000256" key="1">
    <source>
        <dbReference type="ARBA" id="ARBA00005894"/>
    </source>
</evidence>
<keyword evidence="7" id="KW-1185">Reference proteome</keyword>
<protein>
    <recommendedName>
        <fullName evidence="2">sucrose synthase</fullName>
        <ecNumber evidence="2">2.4.1.13</ecNumber>
    </recommendedName>
</protein>